<sequence>MTTRKNGYNALLRLLQRFADKHSFSKQSVCRQKKAQKDLEETRITFDKQFHGDHLDVSMDCVFDDMCPSTIWVHSRTIDELIENTESSYDELPMETLSKTFITLQKVMEKTLETFGTNDYKIPHMNKNAIKDLTLYNVRCDPSVHKNAVAFLSQRPLNSQT</sequence>
<dbReference type="RefSeq" id="XP_009846514.1">
    <property type="nucleotide sequence ID" value="XM_009848212.1"/>
</dbReference>
<dbReference type="AlphaFoldDB" id="W4FAQ1"/>
<reference evidence="1" key="1">
    <citation type="submission" date="2013-12" db="EMBL/GenBank/DDBJ databases">
        <title>The Genome Sequence of Aphanomyces astaci APO3.</title>
        <authorList>
            <consortium name="The Broad Institute Genomics Platform"/>
            <person name="Russ C."/>
            <person name="Tyler B."/>
            <person name="van West P."/>
            <person name="Dieguez-Uribeondo J."/>
            <person name="Young S.K."/>
            <person name="Zeng Q."/>
            <person name="Gargeya S."/>
            <person name="Fitzgerald M."/>
            <person name="Abouelleil A."/>
            <person name="Alvarado L."/>
            <person name="Chapman S.B."/>
            <person name="Gainer-Dewar J."/>
            <person name="Goldberg J."/>
            <person name="Griggs A."/>
            <person name="Gujja S."/>
            <person name="Hansen M."/>
            <person name="Howarth C."/>
            <person name="Imamovic A."/>
            <person name="Ireland A."/>
            <person name="Larimer J."/>
            <person name="McCowan C."/>
            <person name="Murphy C."/>
            <person name="Pearson M."/>
            <person name="Poon T.W."/>
            <person name="Priest M."/>
            <person name="Roberts A."/>
            <person name="Saif S."/>
            <person name="Shea T."/>
            <person name="Sykes S."/>
            <person name="Wortman J."/>
            <person name="Nusbaum C."/>
            <person name="Birren B."/>
        </authorList>
    </citation>
    <scope>NUCLEOTIDE SEQUENCE [LARGE SCALE GENOMIC DNA]</scope>
    <source>
        <strain evidence="1">APO3</strain>
    </source>
</reference>
<accession>W4FAQ1</accession>
<dbReference type="EMBL" id="KI913443">
    <property type="protein sequence ID" value="ETV64004.1"/>
    <property type="molecule type" value="Genomic_DNA"/>
</dbReference>
<proteinExistence type="predicted"/>
<protein>
    <submittedName>
        <fullName evidence="1">Uncharacterized protein</fullName>
    </submittedName>
</protein>
<dbReference type="PANTHER" id="PTHR47169:SF2">
    <property type="entry name" value="OS01G0541250 PROTEIN"/>
    <property type="match status" value="1"/>
</dbReference>
<gene>
    <name evidence="1" type="ORF">H257_19063</name>
</gene>
<evidence type="ECO:0000313" key="1">
    <source>
        <dbReference type="EMBL" id="ETV64004.1"/>
    </source>
</evidence>
<organism evidence="1">
    <name type="scientific">Aphanomyces astaci</name>
    <name type="common">Crayfish plague agent</name>
    <dbReference type="NCBI Taxonomy" id="112090"/>
    <lineage>
        <taxon>Eukaryota</taxon>
        <taxon>Sar</taxon>
        <taxon>Stramenopiles</taxon>
        <taxon>Oomycota</taxon>
        <taxon>Saprolegniomycetes</taxon>
        <taxon>Saprolegniales</taxon>
        <taxon>Verrucalvaceae</taxon>
        <taxon>Aphanomyces</taxon>
    </lineage>
</organism>
<name>W4FAQ1_APHAT</name>
<dbReference type="PANTHER" id="PTHR47169">
    <property type="entry name" value="OS01G0541250 PROTEIN"/>
    <property type="match status" value="1"/>
</dbReference>
<dbReference type="VEuPathDB" id="FungiDB:H257_19063"/>
<dbReference type="GeneID" id="20821059"/>